<reference evidence="2" key="1">
    <citation type="journal article" date="2023" name="G3 (Bethesda)">
        <title>Genome assembly and association tests identify interacting loci associated with vigor, precocity, and sex in interspecific pistachio rootstocks.</title>
        <authorList>
            <person name="Palmer W."/>
            <person name="Jacygrad E."/>
            <person name="Sagayaradj S."/>
            <person name="Cavanaugh K."/>
            <person name="Han R."/>
            <person name="Bertier L."/>
            <person name="Beede B."/>
            <person name="Kafkas S."/>
            <person name="Golino D."/>
            <person name="Preece J."/>
            <person name="Michelmore R."/>
        </authorList>
    </citation>
    <scope>NUCLEOTIDE SEQUENCE [LARGE SCALE GENOMIC DNA]</scope>
</reference>
<keyword evidence="2" id="KW-1185">Reference proteome</keyword>
<comment type="caution">
    <text evidence="1">The sequence shown here is derived from an EMBL/GenBank/DDBJ whole genome shotgun (WGS) entry which is preliminary data.</text>
</comment>
<protein>
    <submittedName>
        <fullName evidence="1">Uncharacterized protein</fullName>
    </submittedName>
</protein>
<organism evidence="1 2">
    <name type="scientific">Pistacia integerrima</name>
    <dbReference type="NCBI Taxonomy" id="434235"/>
    <lineage>
        <taxon>Eukaryota</taxon>
        <taxon>Viridiplantae</taxon>
        <taxon>Streptophyta</taxon>
        <taxon>Embryophyta</taxon>
        <taxon>Tracheophyta</taxon>
        <taxon>Spermatophyta</taxon>
        <taxon>Magnoliopsida</taxon>
        <taxon>eudicotyledons</taxon>
        <taxon>Gunneridae</taxon>
        <taxon>Pentapetalae</taxon>
        <taxon>rosids</taxon>
        <taxon>malvids</taxon>
        <taxon>Sapindales</taxon>
        <taxon>Anacardiaceae</taxon>
        <taxon>Pistacia</taxon>
    </lineage>
</organism>
<name>A0ACC0YTT7_9ROSI</name>
<dbReference type="Proteomes" id="UP001163603">
    <property type="component" value="Chromosome 5"/>
</dbReference>
<evidence type="ECO:0000313" key="2">
    <source>
        <dbReference type="Proteomes" id="UP001163603"/>
    </source>
</evidence>
<accession>A0ACC0YTT7</accession>
<evidence type="ECO:0000313" key="1">
    <source>
        <dbReference type="EMBL" id="KAJ0040967.1"/>
    </source>
</evidence>
<dbReference type="EMBL" id="CM047740">
    <property type="protein sequence ID" value="KAJ0040967.1"/>
    <property type="molecule type" value="Genomic_DNA"/>
</dbReference>
<gene>
    <name evidence="1" type="ORF">Pint_27810</name>
</gene>
<sequence length="44" mass="4904">MDQPNCLYPVGTRSPQGRLEYPRGRGPTIEPCLISELRSLMLGT</sequence>
<proteinExistence type="predicted"/>